<dbReference type="InterPro" id="IPR029063">
    <property type="entry name" value="SAM-dependent_MTases_sf"/>
</dbReference>
<dbReference type="Proteomes" id="UP001595378">
    <property type="component" value="Unassembled WGS sequence"/>
</dbReference>
<organism evidence="2 3">
    <name type="scientific">Alteraurantiacibacter lauratis</name>
    <dbReference type="NCBI Taxonomy" id="2054627"/>
    <lineage>
        <taxon>Bacteria</taxon>
        <taxon>Pseudomonadati</taxon>
        <taxon>Pseudomonadota</taxon>
        <taxon>Alphaproteobacteria</taxon>
        <taxon>Sphingomonadales</taxon>
        <taxon>Erythrobacteraceae</taxon>
        <taxon>Alteraurantiacibacter</taxon>
    </lineage>
</organism>
<keyword evidence="1" id="KW-0732">Signal</keyword>
<sequence>MMRKGLGLALAGTLALGLLAGCSSGGDTAPAQEEAFSPSRYAAAINDIARPAADKEADALRKPGELLAFAQIRSGEVVGDYIMGGGYMTRLLAQATGASGRVYAFQPDEFIAFRPEYAAEQDAAIAPYADNEGNPVRVFPLRGPIAAPAFPEPLDAIISVMNLHDLYLPAMPEGTADAALAALYAALKPGGRLIVVDHRAVPGSGAAAADSLHRMDEALARAALERAGLVLEAESDLYARPDDPRSANVFDAAIRGRTDQFAWRLRKPESAQ</sequence>
<dbReference type="PIRSF" id="PIRSF031679">
    <property type="entry name" value="Mtase_Alr7345_prd"/>
    <property type="match status" value="1"/>
</dbReference>
<keyword evidence="2" id="KW-0808">Transferase</keyword>
<dbReference type="PROSITE" id="PS51257">
    <property type="entry name" value="PROKAR_LIPOPROTEIN"/>
    <property type="match status" value="1"/>
</dbReference>
<dbReference type="GO" id="GO:0008168">
    <property type="term" value="F:methyltransferase activity"/>
    <property type="evidence" value="ECO:0007669"/>
    <property type="project" value="UniProtKB-KW"/>
</dbReference>
<proteinExistence type="predicted"/>
<keyword evidence="2" id="KW-0489">Methyltransferase</keyword>
<dbReference type="Gene3D" id="3.40.50.150">
    <property type="entry name" value="Vaccinia Virus protein VP39"/>
    <property type="match status" value="1"/>
</dbReference>
<evidence type="ECO:0000256" key="1">
    <source>
        <dbReference type="SAM" id="SignalP"/>
    </source>
</evidence>
<evidence type="ECO:0000313" key="2">
    <source>
        <dbReference type="EMBL" id="MFC3101336.1"/>
    </source>
</evidence>
<gene>
    <name evidence="2" type="ORF">ACFODK_10600</name>
</gene>
<accession>A0ABV7EHI0</accession>
<dbReference type="EMBL" id="JBHRSU010000032">
    <property type="protein sequence ID" value="MFC3101336.1"/>
    <property type="molecule type" value="Genomic_DNA"/>
</dbReference>
<dbReference type="GO" id="GO:0032259">
    <property type="term" value="P:methylation"/>
    <property type="evidence" value="ECO:0007669"/>
    <property type="project" value="UniProtKB-KW"/>
</dbReference>
<dbReference type="InterPro" id="IPR016980">
    <property type="entry name" value="S-AdoMet-dep_MeTrfase_Alr7345"/>
</dbReference>
<keyword evidence="3" id="KW-1185">Reference proteome</keyword>
<feature type="signal peptide" evidence="1">
    <location>
        <begin position="1"/>
        <end position="20"/>
    </location>
</feature>
<evidence type="ECO:0000313" key="3">
    <source>
        <dbReference type="Proteomes" id="UP001595378"/>
    </source>
</evidence>
<comment type="caution">
    <text evidence="2">The sequence shown here is derived from an EMBL/GenBank/DDBJ whole genome shotgun (WGS) entry which is preliminary data.</text>
</comment>
<protein>
    <submittedName>
        <fullName evidence="2">Methyltransferase</fullName>
    </submittedName>
</protein>
<dbReference type="RefSeq" id="WP_336919353.1">
    <property type="nucleotide sequence ID" value="NZ_JBANRN010000009.1"/>
</dbReference>
<dbReference type="SUPFAM" id="SSF53335">
    <property type="entry name" value="S-adenosyl-L-methionine-dependent methyltransferases"/>
    <property type="match status" value="1"/>
</dbReference>
<feature type="chain" id="PRO_5045809104" evidence="1">
    <location>
        <begin position="21"/>
        <end position="272"/>
    </location>
</feature>
<reference evidence="3" key="1">
    <citation type="journal article" date="2019" name="Int. J. Syst. Evol. Microbiol.">
        <title>The Global Catalogue of Microorganisms (GCM) 10K type strain sequencing project: providing services to taxonomists for standard genome sequencing and annotation.</title>
        <authorList>
            <consortium name="The Broad Institute Genomics Platform"/>
            <consortium name="The Broad Institute Genome Sequencing Center for Infectious Disease"/>
            <person name="Wu L."/>
            <person name="Ma J."/>
        </authorList>
    </citation>
    <scope>NUCLEOTIDE SEQUENCE [LARGE SCALE GENOMIC DNA]</scope>
    <source>
        <strain evidence="3">KCTC 52606</strain>
    </source>
</reference>
<name>A0ABV7EHI0_9SPHN</name>